<evidence type="ECO:0000313" key="5">
    <source>
        <dbReference type="Proteomes" id="UP000887574"/>
    </source>
</evidence>
<dbReference type="SUPFAM" id="SSF52313">
    <property type="entry name" value="Ribosomal protein S2"/>
    <property type="match status" value="1"/>
</dbReference>
<evidence type="ECO:0000256" key="2">
    <source>
        <dbReference type="ARBA" id="ARBA00022980"/>
    </source>
</evidence>
<reference evidence="6" key="1">
    <citation type="submission" date="2022-11" db="UniProtKB">
        <authorList>
            <consortium name="WormBaseParasite"/>
        </authorList>
    </citation>
    <scope>IDENTIFICATION</scope>
</reference>
<dbReference type="PROSITE" id="PS00963">
    <property type="entry name" value="RIBOSOMAL_S2_2"/>
    <property type="match status" value="1"/>
</dbReference>
<dbReference type="InterPro" id="IPR001865">
    <property type="entry name" value="Ribosomal_uS2"/>
</dbReference>
<accession>A0A915DRE8</accession>
<dbReference type="Gene3D" id="3.40.50.10490">
    <property type="entry name" value="Glucose-6-phosphate isomerase like protein, domain 1"/>
    <property type="match status" value="2"/>
</dbReference>
<dbReference type="CDD" id="cd01425">
    <property type="entry name" value="RPS2"/>
    <property type="match status" value="1"/>
</dbReference>
<dbReference type="InterPro" id="IPR018130">
    <property type="entry name" value="Ribosomal_uS2_CS"/>
</dbReference>
<dbReference type="InterPro" id="IPR023591">
    <property type="entry name" value="Ribosomal_uS2_flav_dom_sf"/>
</dbReference>
<evidence type="ECO:0000256" key="3">
    <source>
        <dbReference type="ARBA" id="ARBA00023274"/>
    </source>
</evidence>
<keyword evidence="5" id="KW-1185">Reference proteome</keyword>
<dbReference type="Pfam" id="PF00318">
    <property type="entry name" value="Ribosomal_S2"/>
    <property type="match status" value="1"/>
</dbReference>
<dbReference type="GO" id="GO:0015935">
    <property type="term" value="C:small ribosomal subunit"/>
    <property type="evidence" value="ECO:0007669"/>
    <property type="project" value="InterPro"/>
</dbReference>
<organism evidence="5 6">
    <name type="scientific">Ditylenchus dipsaci</name>
    <dbReference type="NCBI Taxonomy" id="166011"/>
    <lineage>
        <taxon>Eukaryota</taxon>
        <taxon>Metazoa</taxon>
        <taxon>Ecdysozoa</taxon>
        <taxon>Nematoda</taxon>
        <taxon>Chromadorea</taxon>
        <taxon>Rhabditida</taxon>
        <taxon>Tylenchina</taxon>
        <taxon>Tylenchomorpha</taxon>
        <taxon>Sphaerularioidea</taxon>
        <taxon>Anguinidae</taxon>
        <taxon>Anguininae</taxon>
        <taxon>Ditylenchus</taxon>
    </lineage>
</organism>
<name>A0A915DRE8_9BILA</name>
<dbReference type="InterPro" id="IPR005707">
    <property type="entry name" value="Ribosomal_uS2_euk/arc"/>
</dbReference>
<dbReference type="PANTHER" id="PTHR11489">
    <property type="entry name" value="40S RIBOSOMAL PROTEIN SA"/>
    <property type="match status" value="1"/>
</dbReference>
<proteinExistence type="inferred from homology"/>
<dbReference type="Proteomes" id="UP000887574">
    <property type="component" value="Unplaced"/>
</dbReference>
<evidence type="ECO:0000313" key="6">
    <source>
        <dbReference type="WBParaSite" id="jg22127"/>
    </source>
</evidence>
<sequence length="212" mass="23868">MSTNLLSLNSDDAMKMIIVKSHVGTSKCNFQVKQYQWKQRVEDGIHILDVKKIWERSCSPLRALLKFAAHTGATPIFGRFVPGSFTNQMQKNFKQPRLLVVSDCRIDYQAVAESALVNIPVISFCNTDSPMKYVDVAVPCNNKDGDSIGLMWWFLAREEKEEQVEMQDEPTGVIEEPKMPEIAAPATGSSLHMQDIGNWADASSLLLLLFRM</sequence>
<comment type="similarity">
    <text evidence="1">Belongs to the universal ribosomal protein uS2 family.</text>
</comment>
<evidence type="ECO:0000256" key="4">
    <source>
        <dbReference type="ARBA" id="ARBA00035401"/>
    </source>
</evidence>
<keyword evidence="3" id="KW-0687">Ribonucleoprotein</keyword>
<dbReference type="GO" id="GO:0003735">
    <property type="term" value="F:structural constituent of ribosome"/>
    <property type="evidence" value="ECO:0007669"/>
    <property type="project" value="InterPro"/>
</dbReference>
<dbReference type="GO" id="GO:0006412">
    <property type="term" value="P:translation"/>
    <property type="evidence" value="ECO:0007669"/>
    <property type="project" value="InterPro"/>
</dbReference>
<dbReference type="AlphaFoldDB" id="A0A915DRE8"/>
<keyword evidence="2" id="KW-0689">Ribosomal protein</keyword>
<protein>
    <recommendedName>
        <fullName evidence="4">40S ribosomal protein SA</fullName>
    </recommendedName>
</protein>
<evidence type="ECO:0000256" key="1">
    <source>
        <dbReference type="ARBA" id="ARBA00006242"/>
    </source>
</evidence>
<dbReference type="WBParaSite" id="jg22127">
    <property type="protein sequence ID" value="jg22127"/>
    <property type="gene ID" value="jg22127"/>
</dbReference>